<proteinExistence type="predicted"/>
<reference evidence="2" key="1">
    <citation type="submission" date="2020-12" db="EMBL/GenBank/DDBJ databases">
        <title>Devosia sp. MSA67 isolated from Mo River.</title>
        <authorList>
            <person name="Ma F."/>
            <person name="Zi Z."/>
        </authorList>
    </citation>
    <scope>NUCLEOTIDE SEQUENCE</scope>
    <source>
        <strain evidence="2">MSA67</strain>
    </source>
</reference>
<comment type="caution">
    <text evidence="2">The sequence shown here is derived from an EMBL/GenBank/DDBJ whole genome shotgun (WGS) entry which is preliminary data.</text>
</comment>
<sequence length="207" mass="22265">MPARLLLAALVLPLALSPVAAKEKPPREEVACEGAFAIDSSEARLIEIYGAENVWTGTVPGPEGTEMLGTRVFPDDPERMLEFSWWDEEKREGLGNVDLPPNLAAPGGVRQGMTVAEVAEINGEPFALNGFGWDYGGYAGFKSGALSDLPGGCYLSLRFSPGDEPVKVNTDAIYGDRELQSTEPLLETVGAYVYGVSLGYPHPDFRD</sequence>
<keyword evidence="1" id="KW-0732">Signal</keyword>
<feature type="chain" id="PRO_5037504453" description="DUF2961 domain-containing protein" evidence="1">
    <location>
        <begin position="22"/>
        <end position="207"/>
    </location>
</feature>
<evidence type="ECO:0000313" key="3">
    <source>
        <dbReference type="Proteomes" id="UP000602124"/>
    </source>
</evidence>
<accession>A0A934MH93</accession>
<dbReference type="EMBL" id="JAEKMH010000002">
    <property type="protein sequence ID" value="MBJ3784832.1"/>
    <property type="molecule type" value="Genomic_DNA"/>
</dbReference>
<gene>
    <name evidence="2" type="ORF">JEQ47_08895</name>
</gene>
<evidence type="ECO:0008006" key="4">
    <source>
        <dbReference type="Google" id="ProtNLM"/>
    </source>
</evidence>
<feature type="signal peptide" evidence="1">
    <location>
        <begin position="1"/>
        <end position="21"/>
    </location>
</feature>
<protein>
    <recommendedName>
        <fullName evidence="4">DUF2961 domain-containing protein</fullName>
    </recommendedName>
</protein>
<dbReference type="AlphaFoldDB" id="A0A934MH93"/>
<keyword evidence="3" id="KW-1185">Reference proteome</keyword>
<evidence type="ECO:0000256" key="1">
    <source>
        <dbReference type="SAM" id="SignalP"/>
    </source>
</evidence>
<dbReference type="RefSeq" id="WP_198876055.1">
    <property type="nucleotide sequence ID" value="NZ_JAEKMH010000002.1"/>
</dbReference>
<evidence type="ECO:0000313" key="2">
    <source>
        <dbReference type="EMBL" id="MBJ3784832.1"/>
    </source>
</evidence>
<organism evidence="2 3">
    <name type="scientific">Devosia sediminis</name>
    <dbReference type="NCBI Taxonomy" id="2798801"/>
    <lineage>
        <taxon>Bacteria</taxon>
        <taxon>Pseudomonadati</taxon>
        <taxon>Pseudomonadota</taxon>
        <taxon>Alphaproteobacteria</taxon>
        <taxon>Hyphomicrobiales</taxon>
        <taxon>Devosiaceae</taxon>
        <taxon>Devosia</taxon>
    </lineage>
</organism>
<dbReference type="Proteomes" id="UP000602124">
    <property type="component" value="Unassembled WGS sequence"/>
</dbReference>
<name>A0A934MH93_9HYPH</name>